<sequence length="81" mass="9605">MAPRRMTRVQMVRHKMTVVAEAHHKNQRVGRRNLKVVDHKNQMVLRPVLRRTMLVVHHTVSSREAYGRISSTRMTSYIYIP</sequence>
<dbReference type="AlphaFoldDB" id="A0A151IXA1"/>
<name>A0A151IXA1_9HYME</name>
<protein>
    <submittedName>
        <fullName evidence="1">Uncharacterized protein</fullName>
    </submittedName>
</protein>
<accession>A0A151IXA1</accession>
<dbReference type="EMBL" id="KQ980819">
    <property type="protein sequence ID" value="KYN12675.1"/>
    <property type="molecule type" value="Genomic_DNA"/>
</dbReference>
<gene>
    <name evidence="1" type="ORF">ALC57_15144</name>
</gene>
<organism evidence="1 2">
    <name type="scientific">Trachymyrmex cornetzi</name>
    <dbReference type="NCBI Taxonomy" id="471704"/>
    <lineage>
        <taxon>Eukaryota</taxon>
        <taxon>Metazoa</taxon>
        <taxon>Ecdysozoa</taxon>
        <taxon>Arthropoda</taxon>
        <taxon>Hexapoda</taxon>
        <taxon>Insecta</taxon>
        <taxon>Pterygota</taxon>
        <taxon>Neoptera</taxon>
        <taxon>Endopterygota</taxon>
        <taxon>Hymenoptera</taxon>
        <taxon>Apocrita</taxon>
        <taxon>Aculeata</taxon>
        <taxon>Formicoidea</taxon>
        <taxon>Formicidae</taxon>
        <taxon>Myrmicinae</taxon>
        <taxon>Trachymyrmex</taxon>
    </lineage>
</organism>
<keyword evidence="2" id="KW-1185">Reference proteome</keyword>
<evidence type="ECO:0000313" key="2">
    <source>
        <dbReference type="Proteomes" id="UP000078492"/>
    </source>
</evidence>
<evidence type="ECO:0000313" key="1">
    <source>
        <dbReference type="EMBL" id="KYN12675.1"/>
    </source>
</evidence>
<proteinExistence type="predicted"/>
<dbReference type="Proteomes" id="UP000078492">
    <property type="component" value="Unassembled WGS sequence"/>
</dbReference>
<reference evidence="1 2" key="1">
    <citation type="submission" date="2015-09" db="EMBL/GenBank/DDBJ databases">
        <title>Trachymyrmex cornetzi WGS genome.</title>
        <authorList>
            <person name="Nygaard S."/>
            <person name="Hu H."/>
            <person name="Boomsma J."/>
            <person name="Zhang G."/>
        </authorList>
    </citation>
    <scope>NUCLEOTIDE SEQUENCE [LARGE SCALE GENOMIC DNA]</scope>
    <source>
        <strain evidence="1">Tcor2-1</strain>
        <tissue evidence="1">Whole body</tissue>
    </source>
</reference>